<accession>A0A6B0TYK9</accession>
<name>A0A6B0TYK9_9RHOB</name>
<dbReference type="Proteomes" id="UP000436016">
    <property type="component" value="Unassembled WGS sequence"/>
</dbReference>
<evidence type="ECO:0000313" key="1">
    <source>
        <dbReference type="EMBL" id="MXU66508.1"/>
    </source>
</evidence>
<gene>
    <name evidence="1" type="ORF">GSH16_13735</name>
</gene>
<sequence length="202" mass="21938">MSRVISIGVALGLPVLPAALPAQDRSAEEEGRMGGLHRRFERPAHEDLAEVRSRTGATLAPFTTDGCSGGMSASWELLAREFPSLAEDIGQKPPWAECCVIHDRAYHEGGSDPDPDASYDARLQADRQLEACVTGWDDAEAARLRARHGLDRDDWTRLMALTAGSMYLAVRAGGGPCTGLPWRWGYGWPDCGWFADDPSPSD</sequence>
<protein>
    <recommendedName>
        <fullName evidence="3">Phospholipase A2</fullName>
    </recommendedName>
</protein>
<evidence type="ECO:0000313" key="2">
    <source>
        <dbReference type="Proteomes" id="UP000436016"/>
    </source>
</evidence>
<comment type="caution">
    <text evidence="1">The sequence shown here is derived from an EMBL/GenBank/DDBJ whole genome shotgun (WGS) entry which is preliminary data.</text>
</comment>
<proteinExistence type="predicted"/>
<keyword evidence="2" id="KW-1185">Reference proteome</keyword>
<evidence type="ECO:0008006" key="3">
    <source>
        <dbReference type="Google" id="ProtNLM"/>
    </source>
</evidence>
<dbReference type="RefSeq" id="WP_160856070.1">
    <property type="nucleotide sequence ID" value="NZ_WUWG01000006.1"/>
</dbReference>
<dbReference type="EMBL" id="WUWG01000006">
    <property type="protein sequence ID" value="MXU66508.1"/>
    <property type="molecule type" value="Genomic_DNA"/>
</dbReference>
<reference evidence="1 2" key="1">
    <citation type="submission" date="2019-12" db="EMBL/GenBank/DDBJ databases">
        <title>Strain KN286 was isolated from seawater, which was collected from Caroline Seamount in the tropical western Pacific.</title>
        <authorList>
            <person name="Wang Q."/>
        </authorList>
    </citation>
    <scope>NUCLEOTIDE SEQUENCE [LARGE SCALE GENOMIC DNA]</scope>
    <source>
        <strain evidence="1 2">KN286</strain>
    </source>
</reference>
<organism evidence="1 2">
    <name type="scientific">Oceanomicrobium pacificus</name>
    <dbReference type="NCBI Taxonomy" id="2692916"/>
    <lineage>
        <taxon>Bacteria</taxon>
        <taxon>Pseudomonadati</taxon>
        <taxon>Pseudomonadota</taxon>
        <taxon>Alphaproteobacteria</taxon>
        <taxon>Rhodobacterales</taxon>
        <taxon>Paracoccaceae</taxon>
        <taxon>Oceanomicrobium</taxon>
    </lineage>
</organism>
<dbReference type="AlphaFoldDB" id="A0A6B0TYK9"/>